<feature type="region of interest" description="Disordered" evidence="1">
    <location>
        <begin position="184"/>
        <end position="210"/>
    </location>
</feature>
<dbReference type="EMBL" id="FMXQ01000004">
    <property type="protein sequence ID" value="SDB31385.1"/>
    <property type="molecule type" value="Genomic_DNA"/>
</dbReference>
<sequence>MATRPVSKAALDHAEALFVEAFGRAMLNWSHVEQRLFWYFEHITEMKHEMSRAVYYSARNFTARAEMLAAAMSANQALDSDLSVFLQKALKKARQYQAFRNSLAHGETIMFANTGIRAENRLTLVEGKRALHLSIDSGIKVSQLRTAAKNFSRLASLLTVVYLNQMTKGAHGKSPAQCLKQVLRLPNTASSRTPAPIPKERKPRRRSSGK</sequence>
<accession>A0A1G6CEZ1</accession>
<dbReference type="RefSeq" id="WP_139167814.1">
    <property type="nucleotide sequence ID" value="NZ_FMXQ01000004.1"/>
</dbReference>
<evidence type="ECO:0000313" key="3">
    <source>
        <dbReference type="Proteomes" id="UP000199071"/>
    </source>
</evidence>
<organism evidence="2 3">
    <name type="scientific">Bauldia litoralis</name>
    <dbReference type="NCBI Taxonomy" id="665467"/>
    <lineage>
        <taxon>Bacteria</taxon>
        <taxon>Pseudomonadati</taxon>
        <taxon>Pseudomonadota</taxon>
        <taxon>Alphaproteobacteria</taxon>
        <taxon>Hyphomicrobiales</taxon>
        <taxon>Kaistiaceae</taxon>
        <taxon>Bauldia</taxon>
    </lineage>
</organism>
<dbReference type="OrthoDB" id="8453788at2"/>
<reference evidence="2 3" key="1">
    <citation type="submission" date="2016-10" db="EMBL/GenBank/DDBJ databases">
        <authorList>
            <person name="de Groot N.N."/>
        </authorList>
    </citation>
    <scope>NUCLEOTIDE SEQUENCE [LARGE SCALE GENOMIC DNA]</scope>
    <source>
        <strain evidence="2 3">ATCC 35022</strain>
    </source>
</reference>
<dbReference type="Proteomes" id="UP000199071">
    <property type="component" value="Unassembled WGS sequence"/>
</dbReference>
<gene>
    <name evidence="2" type="ORF">SAMN02982931_02397</name>
</gene>
<name>A0A1G6CEZ1_9HYPH</name>
<dbReference type="AlphaFoldDB" id="A0A1G6CEZ1"/>
<evidence type="ECO:0000256" key="1">
    <source>
        <dbReference type="SAM" id="MobiDB-lite"/>
    </source>
</evidence>
<proteinExistence type="predicted"/>
<protein>
    <submittedName>
        <fullName evidence="2">Uncharacterized protein</fullName>
    </submittedName>
</protein>
<feature type="compositionally biased region" description="Basic residues" evidence="1">
    <location>
        <begin position="201"/>
        <end position="210"/>
    </location>
</feature>
<keyword evidence="3" id="KW-1185">Reference proteome</keyword>
<evidence type="ECO:0000313" key="2">
    <source>
        <dbReference type="EMBL" id="SDB31385.1"/>
    </source>
</evidence>